<evidence type="ECO:0000256" key="6">
    <source>
        <dbReference type="ARBA" id="ARBA00023136"/>
    </source>
</evidence>
<evidence type="ECO:0000256" key="5">
    <source>
        <dbReference type="ARBA" id="ARBA00022989"/>
    </source>
</evidence>
<reference evidence="10 11" key="1">
    <citation type="journal article" date="2019" name="Int. J. Syst. Evol. Microbiol.">
        <title>The Global Catalogue of Microorganisms (GCM) 10K type strain sequencing project: providing services to taxonomists for standard genome sequencing and annotation.</title>
        <authorList>
            <consortium name="The Broad Institute Genomics Platform"/>
            <consortium name="The Broad Institute Genome Sequencing Center for Infectious Disease"/>
            <person name="Wu L."/>
            <person name="Ma J."/>
        </authorList>
    </citation>
    <scope>NUCLEOTIDE SEQUENCE [LARGE SCALE GENOMIC DNA]</scope>
    <source>
        <strain evidence="10 11">JCM 10977</strain>
    </source>
</reference>
<evidence type="ECO:0000313" key="10">
    <source>
        <dbReference type="EMBL" id="GAA0945248.1"/>
    </source>
</evidence>
<evidence type="ECO:0000259" key="9">
    <source>
        <dbReference type="PROSITE" id="PS50850"/>
    </source>
</evidence>
<dbReference type="PANTHER" id="PTHR23517:SF2">
    <property type="entry name" value="MULTIDRUG RESISTANCE PROTEIN MDTH"/>
    <property type="match status" value="1"/>
</dbReference>
<sequence>MSGEVADETGTKARPGVFETWRQTPREAKALLAGVFVSKLASFLQIFLVLFLTHRGFSGSQAGWALGVYGAGAVLGTAIGGWLSDRLSPRSATVISMMGSAVLIASLIYIKYYPLILLAVLLVSAVGQFYRPAAQSMITQLTPPDKLVMVTAMYMLCVNLGTTVAPLIGVALAEISYNLLFWAEALAVLTFGVIALVALPKPDRSAAAAAAKAKAEEADPPIRGRYVDVLRDYRYSLFMVAFFLQAVVYVQYTAALPLAIKAAGQSIWWYGALITMNAIICATCQMIATKFVQGWPIRVVQLTGFTLVALGYAMYAIDMLPVFLILGTLFWTLSEIVGVPTMFAYPGMIAPPHLRGRYIGAMQTMFGLGATVGPVLGVLLFEHIGQRVWIWMTLIEVVATVIGAIGIRRATAPGTDDTPTPDSVVESPTGVAVDPAD</sequence>
<keyword evidence="6 8" id="KW-0472">Membrane</keyword>
<dbReference type="SUPFAM" id="SSF103473">
    <property type="entry name" value="MFS general substrate transporter"/>
    <property type="match status" value="1"/>
</dbReference>
<dbReference type="InterPro" id="IPR011701">
    <property type="entry name" value="MFS"/>
</dbReference>
<keyword evidence="11" id="KW-1185">Reference proteome</keyword>
<dbReference type="InterPro" id="IPR020846">
    <property type="entry name" value="MFS_dom"/>
</dbReference>
<dbReference type="PANTHER" id="PTHR23517">
    <property type="entry name" value="RESISTANCE PROTEIN MDTM, PUTATIVE-RELATED-RELATED"/>
    <property type="match status" value="1"/>
</dbReference>
<feature type="domain" description="Major facilitator superfamily (MFS) profile" evidence="9">
    <location>
        <begin position="26"/>
        <end position="411"/>
    </location>
</feature>
<feature type="transmembrane region" description="Helical" evidence="8">
    <location>
        <begin position="235"/>
        <end position="255"/>
    </location>
</feature>
<feature type="transmembrane region" description="Helical" evidence="8">
    <location>
        <begin position="64"/>
        <end position="84"/>
    </location>
</feature>
<name>A0ABN1QP16_9ACTN</name>
<feature type="transmembrane region" description="Helical" evidence="8">
    <location>
        <begin position="388"/>
        <end position="407"/>
    </location>
</feature>
<feature type="transmembrane region" description="Helical" evidence="8">
    <location>
        <begin position="152"/>
        <end position="173"/>
    </location>
</feature>
<gene>
    <name evidence="10" type="ORF">GCM10009554_39900</name>
</gene>
<dbReference type="PROSITE" id="PS50850">
    <property type="entry name" value="MFS"/>
    <property type="match status" value="1"/>
</dbReference>
<evidence type="ECO:0000313" key="11">
    <source>
        <dbReference type="Proteomes" id="UP001500542"/>
    </source>
</evidence>
<dbReference type="Gene3D" id="1.20.1250.20">
    <property type="entry name" value="MFS general substrate transporter like domains"/>
    <property type="match status" value="1"/>
</dbReference>
<keyword evidence="5 8" id="KW-1133">Transmembrane helix</keyword>
<dbReference type="InterPro" id="IPR050171">
    <property type="entry name" value="MFS_Transporters"/>
</dbReference>
<evidence type="ECO:0000256" key="3">
    <source>
        <dbReference type="ARBA" id="ARBA00022475"/>
    </source>
</evidence>
<feature type="transmembrane region" description="Helical" evidence="8">
    <location>
        <begin position="267"/>
        <end position="287"/>
    </location>
</feature>
<protein>
    <submittedName>
        <fullName evidence="10">MFS transporter</fullName>
    </submittedName>
</protein>
<dbReference type="Proteomes" id="UP001500542">
    <property type="component" value="Unassembled WGS sequence"/>
</dbReference>
<evidence type="ECO:0000256" key="2">
    <source>
        <dbReference type="ARBA" id="ARBA00022448"/>
    </source>
</evidence>
<feature type="transmembrane region" description="Helical" evidence="8">
    <location>
        <begin position="358"/>
        <end position="382"/>
    </location>
</feature>
<feature type="transmembrane region" description="Helical" evidence="8">
    <location>
        <begin position="115"/>
        <end position="131"/>
    </location>
</feature>
<feature type="transmembrane region" description="Helical" evidence="8">
    <location>
        <begin position="299"/>
        <end position="317"/>
    </location>
</feature>
<evidence type="ECO:0000256" key="7">
    <source>
        <dbReference type="SAM" id="MobiDB-lite"/>
    </source>
</evidence>
<dbReference type="Pfam" id="PF07690">
    <property type="entry name" value="MFS_1"/>
    <property type="match status" value="1"/>
</dbReference>
<feature type="region of interest" description="Disordered" evidence="7">
    <location>
        <begin position="413"/>
        <end position="437"/>
    </location>
</feature>
<evidence type="ECO:0000256" key="8">
    <source>
        <dbReference type="SAM" id="Phobius"/>
    </source>
</evidence>
<keyword evidence="2" id="KW-0813">Transport</keyword>
<feature type="transmembrane region" description="Helical" evidence="8">
    <location>
        <begin position="323"/>
        <end position="346"/>
    </location>
</feature>
<feature type="transmembrane region" description="Helical" evidence="8">
    <location>
        <begin position="30"/>
        <end position="52"/>
    </location>
</feature>
<comment type="subcellular location">
    <subcellularLocation>
        <location evidence="1">Cell membrane</location>
        <topology evidence="1">Multi-pass membrane protein</topology>
    </subcellularLocation>
</comment>
<feature type="transmembrane region" description="Helical" evidence="8">
    <location>
        <begin position="179"/>
        <end position="199"/>
    </location>
</feature>
<dbReference type="RefSeq" id="WP_343971925.1">
    <property type="nucleotide sequence ID" value="NZ_BAAAHK010000009.1"/>
</dbReference>
<evidence type="ECO:0000256" key="1">
    <source>
        <dbReference type="ARBA" id="ARBA00004651"/>
    </source>
</evidence>
<dbReference type="EMBL" id="BAAAHK010000009">
    <property type="protein sequence ID" value="GAA0945248.1"/>
    <property type="molecule type" value="Genomic_DNA"/>
</dbReference>
<proteinExistence type="predicted"/>
<keyword evidence="3" id="KW-1003">Cell membrane</keyword>
<accession>A0ABN1QP16</accession>
<dbReference type="InterPro" id="IPR036259">
    <property type="entry name" value="MFS_trans_sf"/>
</dbReference>
<feature type="compositionally biased region" description="Low complexity" evidence="7">
    <location>
        <begin position="413"/>
        <end position="422"/>
    </location>
</feature>
<organism evidence="10 11">
    <name type="scientific">Kribbella koreensis</name>
    <dbReference type="NCBI Taxonomy" id="57909"/>
    <lineage>
        <taxon>Bacteria</taxon>
        <taxon>Bacillati</taxon>
        <taxon>Actinomycetota</taxon>
        <taxon>Actinomycetes</taxon>
        <taxon>Propionibacteriales</taxon>
        <taxon>Kribbellaceae</taxon>
        <taxon>Kribbella</taxon>
    </lineage>
</organism>
<comment type="caution">
    <text evidence="10">The sequence shown here is derived from an EMBL/GenBank/DDBJ whole genome shotgun (WGS) entry which is preliminary data.</text>
</comment>
<keyword evidence="4 8" id="KW-0812">Transmembrane</keyword>
<evidence type="ECO:0000256" key="4">
    <source>
        <dbReference type="ARBA" id="ARBA00022692"/>
    </source>
</evidence>